<dbReference type="PATRIC" id="fig|748449.3.peg.844"/>
<dbReference type="Gene3D" id="3.30.70.1170">
    <property type="entry name" value="Sun protein, domain 3"/>
    <property type="match status" value="1"/>
</dbReference>
<dbReference type="PANTHER" id="PTHR22807:SF53">
    <property type="entry name" value="RIBOSOMAL RNA SMALL SUBUNIT METHYLTRANSFERASE B-RELATED"/>
    <property type="match status" value="1"/>
</dbReference>
<accession>L0K777</accession>
<keyword evidence="8 17" id="KW-0808">Transferase</keyword>
<feature type="binding site" evidence="17">
    <location>
        <position position="312"/>
    </location>
    <ligand>
        <name>S-adenosyl-L-methionine</name>
        <dbReference type="ChEBI" id="CHEBI:59789"/>
    </ligand>
</feature>
<keyword evidence="11 17" id="KW-0694">RNA-binding</keyword>
<feature type="active site" description="Nucleophile" evidence="17">
    <location>
        <position position="381"/>
    </location>
</feature>
<evidence type="ECO:0000256" key="14">
    <source>
        <dbReference type="ARBA" id="ARBA00030399"/>
    </source>
</evidence>
<dbReference type="Gene3D" id="1.10.940.10">
    <property type="entry name" value="NusB-like"/>
    <property type="match status" value="1"/>
</dbReference>
<dbReference type="Gene3D" id="3.40.50.150">
    <property type="entry name" value="Vaccinia Virus protein VP39"/>
    <property type="match status" value="1"/>
</dbReference>
<dbReference type="NCBIfam" id="TIGR00446">
    <property type="entry name" value="nop2p"/>
    <property type="match status" value="1"/>
</dbReference>
<sequence>MKRARSVALQGIYRINEEEAYSNLVVNKLLQESNLDKRDRSLATQLIYGVTRWRNSLDWVINQFANRKVKKMTPWVRNALRLGVYQINYLDRIPNPVACNETVEVAKAHCNRGAIKFINGILRNIIRNLAEITYPSLEEDPVQYIRYKYSQPQWLVQRWRKYFGTEKTIKICQTLNQIPPMIIRTNTLKLDSEQLISKLEEEGISAKEVSQVKEAVNLLDYPAIASIDSFQAGNFIVQGLSSMLVAHLLKPQEDDLVVDLCSAPGGKTTHLAQVMENRGQINAVELHKAKVNLIKENCQRLGINNVEFYCDDGREISFTQQADKILVDAPCSGLGIMAKKPEIRWHKKPQDLKELQQLQLELLNNAASFLKPGGELLYTVCTFTFEETEAVVKKFMNDNPDFSIVDLKSQAVTYGLEDYYQTGYLKIVPDTSSWEGFFIAKLTKE</sequence>
<dbReference type="InterPro" id="IPR011023">
    <property type="entry name" value="Nop2p"/>
</dbReference>
<feature type="domain" description="SAM-dependent MTase RsmB/NOP-type" evidence="18">
    <location>
        <begin position="171"/>
        <end position="445"/>
    </location>
</feature>
<reference evidence="20" key="1">
    <citation type="submission" date="2012-02" db="EMBL/GenBank/DDBJ databases">
        <title>The complete genome of Halobacteroides halobius DSM 5150.</title>
        <authorList>
            <person name="Lucas S."/>
            <person name="Copeland A."/>
            <person name="Lapidus A."/>
            <person name="Glavina del Rio T."/>
            <person name="Dalin E."/>
            <person name="Tice H."/>
            <person name="Bruce D."/>
            <person name="Goodwin L."/>
            <person name="Pitluck S."/>
            <person name="Peters L."/>
            <person name="Mikhailova N."/>
            <person name="Gu W."/>
            <person name="Kyrpides N."/>
            <person name="Mavromatis K."/>
            <person name="Ivanova N."/>
            <person name="Brettin T."/>
            <person name="Detter J.C."/>
            <person name="Han C."/>
            <person name="Larimer F."/>
            <person name="Land M."/>
            <person name="Hauser L."/>
            <person name="Markowitz V."/>
            <person name="Cheng J.-F."/>
            <person name="Hugenholtz P."/>
            <person name="Woyke T."/>
            <person name="Wu D."/>
            <person name="Tindall B."/>
            <person name="Pomrenke H."/>
            <person name="Brambilla E."/>
            <person name="Klenk H.-P."/>
            <person name="Eisen J.A."/>
        </authorList>
    </citation>
    <scope>NUCLEOTIDE SEQUENCE [LARGE SCALE GENOMIC DNA]</scope>
    <source>
        <strain evidence="20">ATCC 35273 / DSM 5150 / MD-1</strain>
    </source>
</reference>
<dbReference type="InterPro" id="IPR029063">
    <property type="entry name" value="SAM-dependent_MTases_sf"/>
</dbReference>
<keyword evidence="9 17" id="KW-0949">S-adenosyl-L-methionine</keyword>
<evidence type="ECO:0000256" key="8">
    <source>
        <dbReference type="ARBA" id="ARBA00022679"/>
    </source>
</evidence>
<evidence type="ECO:0000256" key="6">
    <source>
        <dbReference type="ARBA" id="ARBA00022552"/>
    </source>
</evidence>
<dbReference type="Proteomes" id="UP000010880">
    <property type="component" value="Chromosome"/>
</dbReference>
<comment type="subcellular location">
    <subcellularLocation>
        <location evidence="2">Cytoplasm</location>
    </subcellularLocation>
</comment>
<dbReference type="GO" id="GO:0005737">
    <property type="term" value="C:cytoplasm"/>
    <property type="evidence" value="ECO:0007669"/>
    <property type="project" value="UniProtKB-SubCell"/>
</dbReference>
<dbReference type="InterPro" id="IPR035926">
    <property type="entry name" value="NusB-like_sf"/>
</dbReference>
<dbReference type="NCBIfam" id="TIGR00563">
    <property type="entry name" value="rsmB"/>
    <property type="match status" value="1"/>
</dbReference>
<dbReference type="GO" id="GO:0031564">
    <property type="term" value="P:transcription antitermination"/>
    <property type="evidence" value="ECO:0007669"/>
    <property type="project" value="UniProtKB-KW"/>
</dbReference>
<evidence type="ECO:0000256" key="16">
    <source>
        <dbReference type="ARBA" id="ARBA00047283"/>
    </source>
</evidence>
<comment type="similarity">
    <text evidence="3">Belongs to the NusB family.</text>
</comment>
<gene>
    <name evidence="19" type="ordered locus">Halha_0885</name>
</gene>
<dbReference type="NCBIfam" id="TIGR01951">
    <property type="entry name" value="nusB"/>
    <property type="match status" value="1"/>
</dbReference>
<feature type="binding site" evidence="17">
    <location>
        <position position="328"/>
    </location>
    <ligand>
        <name>S-adenosyl-L-methionine</name>
        <dbReference type="ChEBI" id="CHEBI:59789"/>
    </ligand>
</feature>
<evidence type="ECO:0000256" key="1">
    <source>
        <dbReference type="ARBA" id="ARBA00002724"/>
    </source>
</evidence>
<dbReference type="GO" id="GO:0003723">
    <property type="term" value="F:RNA binding"/>
    <property type="evidence" value="ECO:0007669"/>
    <property type="project" value="UniProtKB-UniRule"/>
</dbReference>
<comment type="function">
    <text evidence="1">Specifically methylates the cytosine at position 967 (m5C967) of 16S rRNA.</text>
</comment>
<evidence type="ECO:0000256" key="13">
    <source>
        <dbReference type="ARBA" id="ARBA00023163"/>
    </source>
</evidence>
<organism evidence="19 20">
    <name type="scientific">Halobacteroides halobius (strain ATCC 35273 / DSM 5150 / MD-1)</name>
    <dbReference type="NCBI Taxonomy" id="748449"/>
    <lineage>
        <taxon>Bacteria</taxon>
        <taxon>Bacillati</taxon>
        <taxon>Bacillota</taxon>
        <taxon>Clostridia</taxon>
        <taxon>Halanaerobiales</taxon>
        <taxon>Halobacteroidaceae</taxon>
        <taxon>Halobacteroides</taxon>
    </lineage>
</organism>
<keyword evidence="10" id="KW-0889">Transcription antitermination</keyword>
<dbReference type="HOGENOM" id="CLU_005316_0_1_9"/>
<evidence type="ECO:0000256" key="5">
    <source>
        <dbReference type="ARBA" id="ARBA00022490"/>
    </source>
</evidence>
<dbReference type="PRINTS" id="PR02008">
    <property type="entry name" value="RCMTFAMILY"/>
</dbReference>
<dbReference type="eggNOG" id="COG0781">
    <property type="taxonomic scope" value="Bacteria"/>
</dbReference>
<dbReference type="FunFam" id="1.10.940.10:FF:000006">
    <property type="entry name" value="16S rRNA (Cytosine(967)-C(5))-methyltransferase RsmB"/>
    <property type="match status" value="1"/>
</dbReference>
<dbReference type="SUPFAM" id="SSF53335">
    <property type="entry name" value="S-adenosyl-L-methionine-dependent methyltransferases"/>
    <property type="match status" value="1"/>
</dbReference>
<evidence type="ECO:0000313" key="20">
    <source>
        <dbReference type="Proteomes" id="UP000010880"/>
    </source>
</evidence>
<dbReference type="CDD" id="cd02440">
    <property type="entry name" value="AdoMet_MTases"/>
    <property type="match status" value="1"/>
</dbReference>
<keyword evidence="5" id="KW-0963">Cytoplasm</keyword>
<dbReference type="PROSITE" id="PS51686">
    <property type="entry name" value="SAM_MT_RSMB_NOP"/>
    <property type="match status" value="1"/>
</dbReference>
<dbReference type="NCBIfam" id="NF011494">
    <property type="entry name" value="PRK14902.1"/>
    <property type="match status" value="1"/>
</dbReference>
<dbReference type="STRING" id="748449.Halha_0885"/>
<evidence type="ECO:0000256" key="15">
    <source>
        <dbReference type="ARBA" id="ARBA00031088"/>
    </source>
</evidence>
<evidence type="ECO:0000313" key="19">
    <source>
        <dbReference type="EMBL" id="AGB40851.1"/>
    </source>
</evidence>
<dbReference type="EMBL" id="CP003359">
    <property type="protein sequence ID" value="AGB40851.1"/>
    <property type="molecule type" value="Genomic_DNA"/>
</dbReference>
<dbReference type="InterPro" id="IPR004573">
    <property type="entry name" value="rRNA_ssu_MeTfrase_B"/>
</dbReference>
<dbReference type="InterPro" id="IPR006027">
    <property type="entry name" value="NusB_RsmB_TIM44"/>
</dbReference>
<dbReference type="EC" id="2.1.1.176" evidence="4"/>
<proteinExistence type="inferred from homology"/>
<dbReference type="InterPro" id="IPR011605">
    <property type="entry name" value="NusB_fam"/>
</dbReference>
<evidence type="ECO:0000256" key="7">
    <source>
        <dbReference type="ARBA" id="ARBA00022603"/>
    </source>
</evidence>
<keyword evidence="6" id="KW-0698">rRNA processing</keyword>
<evidence type="ECO:0000256" key="10">
    <source>
        <dbReference type="ARBA" id="ARBA00022814"/>
    </source>
</evidence>
<dbReference type="Pfam" id="PF01029">
    <property type="entry name" value="NusB"/>
    <property type="match status" value="1"/>
</dbReference>
<dbReference type="Pfam" id="PF22458">
    <property type="entry name" value="RsmF-B_ferredox"/>
    <property type="match status" value="1"/>
</dbReference>
<keyword evidence="12" id="KW-0805">Transcription regulation</keyword>
<protein>
    <recommendedName>
        <fullName evidence="4">16S rRNA (cytosine(967)-C(5))-methyltransferase</fullName>
        <ecNumber evidence="4">2.1.1.176</ecNumber>
    </recommendedName>
    <alternativeName>
        <fullName evidence="14">16S rRNA m5C967 methyltransferase</fullName>
    </alternativeName>
    <alternativeName>
        <fullName evidence="15">rRNA (cytosine-C(5)-)-methyltransferase RsmB</fullName>
    </alternativeName>
</protein>
<feature type="binding site" evidence="17">
    <location>
        <position position="285"/>
    </location>
    <ligand>
        <name>S-adenosyl-L-methionine</name>
        <dbReference type="ChEBI" id="CHEBI:59789"/>
    </ligand>
</feature>
<evidence type="ECO:0000259" key="18">
    <source>
        <dbReference type="PROSITE" id="PS51686"/>
    </source>
</evidence>
<dbReference type="Pfam" id="PF01189">
    <property type="entry name" value="Methyltr_RsmB-F"/>
    <property type="match status" value="1"/>
</dbReference>
<evidence type="ECO:0000256" key="9">
    <source>
        <dbReference type="ARBA" id="ARBA00022691"/>
    </source>
</evidence>
<dbReference type="eggNOG" id="COG0144">
    <property type="taxonomic scope" value="Bacteria"/>
</dbReference>
<evidence type="ECO:0000256" key="3">
    <source>
        <dbReference type="ARBA" id="ARBA00005952"/>
    </source>
</evidence>
<evidence type="ECO:0000256" key="17">
    <source>
        <dbReference type="PROSITE-ProRule" id="PRU01023"/>
    </source>
</evidence>
<dbReference type="InterPro" id="IPR049560">
    <property type="entry name" value="MeTrfase_RsmB-F_NOP2_cat"/>
</dbReference>
<dbReference type="InterPro" id="IPR001678">
    <property type="entry name" value="MeTrfase_RsmB-F_NOP2_dom"/>
</dbReference>
<evidence type="ECO:0000256" key="12">
    <source>
        <dbReference type="ARBA" id="ARBA00023015"/>
    </source>
</evidence>
<dbReference type="OrthoDB" id="9810297at2"/>
<comment type="similarity">
    <text evidence="17">Belongs to the class I-like SAM-binding methyltransferase superfamily. RsmB/NOP family.</text>
</comment>
<comment type="catalytic activity">
    <reaction evidence="16">
        <text>cytidine(967) in 16S rRNA + S-adenosyl-L-methionine = 5-methylcytidine(967) in 16S rRNA + S-adenosyl-L-homocysteine + H(+)</text>
        <dbReference type="Rhea" id="RHEA:42748"/>
        <dbReference type="Rhea" id="RHEA-COMP:10219"/>
        <dbReference type="Rhea" id="RHEA-COMP:10220"/>
        <dbReference type="ChEBI" id="CHEBI:15378"/>
        <dbReference type="ChEBI" id="CHEBI:57856"/>
        <dbReference type="ChEBI" id="CHEBI:59789"/>
        <dbReference type="ChEBI" id="CHEBI:74483"/>
        <dbReference type="ChEBI" id="CHEBI:82748"/>
        <dbReference type="EC" id="2.1.1.176"/>
    </reaction>
</comment>
<keyword evidence="7 17" id="KW-0489">Methyltransferase</keyword>
<dbReference type="InterPro" id="IPR023267">
    <property type="entry name" value="RCMT"/>
</dbReference>
<keyword evidence="13" id="KW-0804">Transcription</keyword>
<feature type="binding site" evidence="17">
    <location>
        <begin position="261"/>
        <end position="267"/>
    </location>
    <ligand>
        <name>S-adenosyl-L-methionine</name>
        <dbReference type="ChEBI" id="CHEBI:59789"/>
    </ligand>
</feature>
<dbReference type="InterPro" id="IPR054728">
    <property type="entry name" value="RsmB-like_ferredoxin"/>
</dbReference>
<dbReference type="SUPFAM" id="SSF48013">
    <property type="entry name" value="NusB-like"/>
    <property type="match status" value="1"/>
</dbReference>
<dbReference type="KEGG" id="hhl:Halha_0885"/>
<evidence type="ECO:0000256" key="4">
    <source>
        <dbReference type="ARBA" id="ARBA00012140"/>
    </source>
</evidence>
<dbReference type="AlphaFoldDB" id="L0K777"/>
<evidence type="ECO:0000256" key="11">
    <source>
        <dbReference type="ARBA" id="ARBA00022884"/>
    </source>
</evidence>
<keyword evidence="20" id="KW-1185">Reference proteome</keyword>
<name>L0K777_HALHC</name>
<evidence type="ECO:0000256" key="2">
    <source>
        <dbReference type="ARBA" id="ARBA00004496"/>
    </source>
</evidence>
<dbReference type="GO" id="GO:0008649">
    <property type="term" value="F:rRNA methyltransferase activity"/>
    <property type="evidence" value="ECO:0007669"/>
    <property type="project" value="InterPro"/>
</dbReference>
<dbReference type="FunFam" id="3.40.50.150:FF:000022">
    <property type="entry name" value="Ribosomal RNA small subunit methyltransferase B"/>
    <property type="match status" value="1"/>
</dbReference>
<dbReference type="PANTHER" id="PTHR22807">
    <property type="entry name" value="NOP2 YEAST -RELATED NOL1/NOP2/FMU SUN DOMAIN-CONTAINING"/>
    <property type="match status" value="1"/>
</dbReference>
<dbReference type="GO" id="GO:0006353">
    <property type="term" value="P:DNA-templated transcription termination"/>
    <property type="evidence" value="ECO:0007669"/>
    <property type="project" value="InterPro"/>
</dbReference>
<dbReference type="RefSeq" id="WP_015326576.1">
    <property type="nucleotide sequence ID" value="NC_019978.1"/>
</dbReference>